<dbReference type="PANTHER" id="PTHR12304">
    <property type="entry name" value="INOSINE-URIDINE PREFERRING NUCLEOSIDE HYDROLASE"/>
    <property type="match status" value="1"/>
</dbReference>
<dbReference type="InterPro" id="IPR001910">
    <property type="entry name" value="Inosine/uridine_hydrolase_dom"/>
</dbReference>
<dbReference type="Gene3D" id="3.90.245.10">
    <property type="entry name" value="Ribonucleoside hydrolase-like"/>
    <property type="match status" value="1"/>
</dbReference>
<keyword evidence="5" id="KW-1185">Reference proteome</keyword>
<dbReference type="GO" id="GO:0008477">
    <property type="term" value="F:purine nucleosidase activity"/>
    <property type="evidence" value="ECO:0007669"/>
    <property type="project" value="TreeGrafter"/>
</dbReference>
<dbReference type="InterPro" id="IPR023186">
    <property type="entry name" value="IUNH"/>
</dbReference>
<dbReference type="PANTHER" id="PTHR12304:SF4">
    <property type="entry name" value="URIDINE NUCLEOSIDASE"/>
    <property type="match status" value="1"/>
</dbReference>
<dbReference type="InterPro" id="IPR036452">
    <property type="entry name" value="Ribo_hydro-like"/>
</dbReference>
<keyword evidence="2" id="KW-0326">Glycosidase</keyword>
<evidence type="ECO:0000313" key="4">
    <source>
        <dbReference type="EMBL" id="MCX5569849.1"/>
    </source>
</evidence>
<evidence type="ECO:0000259" key="3">
    <source>
        <dbReference type="Pfam" id="PF01156"/>
    </source>
</evidence>
<dbReference type="AlphaFoldDB" id="A0A9X3E1S6"/>
<comment type="caution">
    <text evidence="4">The sequence shown here is derived from an EMBL/GenBank/DDBJ whole genome shotgun (WGS) entry which is preliminary data.</text>
</comment>
<dbReference type="Pfam" id="PF01156">
    <property type="entry name" value="IU_nuc_hydro"/>
    <property type="match status" value="1"/>
</dbReference>
<accession>A0A9X3E1S6</accession>
<gene>
    <name evidence="4" type="ORF">OSH07_11650</name>
</gene>
<dbReference type="EMBL" id="JAPKNK010000004">
    <property type="protein sequence ID" value="MCX5569849.1"/>
    <property type="molecule type" value="Genomic_DNA"/>
</dbReference>
<protein>
    <submittedName>
        <fullName evidence="4">Nucleoside hydrolase</fullName>
    </submittedName>
</protein>
<dbReference type="SUPFAM" id="SSF53590">
    <property type="entry name" value="Nucleoside hydrolase"/>
    <property type="match status" value="1"/>
</dbReference>
<proteinExistence type="predicted"/>
<feature type="domain" description="Inosine/uridine-preferring nucleoside hydrolase" evidence="3">
    <location>
        <begin position="24"/>
        <end position="260"/>
    </location>
</feature>
<evidence type="ECO:0000256" key="2">
    <source>
        <dbReference type="ARBA" id="ARBA00023295"/>
    </source>
</evidence>
<dbReference type="Proteomes" id="UP001144805">
    <property type="component" value="Unassembled WGS sequence"/>
</dbReference>
<keyword evidence="1 4" id="KW-0378">Hydrolase</keyword>
<reference evidence="4" key="1">
    <citation type="submission" date="2022-11" db="EMBL/GenBank/DDBJ databases">
        <title>Biodiversity and phylogenetic relationships of bacteria.</title>
        <authorList>
            <person name="Machado R.A.R."/>
            <person name="Bhat A."/>
            <person name="Loulou A."/>
            <person name="Kallel S."/>
        </authorList>
    </citation>
    <scope>NUCLEOTIDE SEQUENCE</scope>
    <source>
        <strain evidence="4">K-TC2</strain>
    </source>
</reference>
<dbReference type="GO" id="GO:0005829">
    <property type="term" value="C:cytosol"/>
    <property type="evidence" value="ECO:0007669"/>
    <property type="project" value="TreeGrafter"/>
</dbReference>
<evidence type="ECO:0000256" key="1">
    <source>
        <dbReference type="ARBA" id="ARBA00022801"/>
    </source>
</evidence>
<sequence length="311" mass="34690">MNFPAIDESVRVARLAPHVRKARVVIDTDTFNEIDDQFAIVYALLSEDRMTTEAIYAAPYFNSRSTGPADGMEKSYEEILRLLELMGRPADGFVFKGSTDYVGAGLKPQRNAAVEDLIARAMASTPEDPLYIIALAAITNVASAIMIEPRIIDRIVVCWLGGHSFQWPHTREFNLKQDVPGARVLFDSGVPLVMLPCEGVVSTLSTTIPELERYVEPSGPLGAFLAGRVKGYEDEDKHIGWSKPIWDMAPVAYLIDASWTPSTLVPSPILTPEVTWSFDNSRHLIRYVHRIDRDAIFRDFFVKLAAFAKSK</sequence>
<dbReference type="RefSeq" id="WP_266338819.1">
    <property type="nucleotide sequence ID" value="NZ_JAPKNK010000004.1"/>
</dbReference>
<evidence type="ECO:0000313" key="5">
    <source>
        <dbReference type="Proteomes" id="UP001144805"/>
    </source>
</evidence>
<organism evidence="4 5">
    <name type="scientific">Kaistia nematophila</name>
    <dbReference type="NCBI Taxonomy" id="2994654"/>
    <lineage>
        <taxon>Bacteria</taxon>
        <taxon>Pseudomonadati</taxon>
        <taxon>Pseudomonadota</taxon>
        <taxon>Alphaproteobacteria</taxon>
        <taxon>Hyphomicrobiales</taxon>
        <taxon>Kaistiaceae</taxon>
        <taxon>Kaistia</taxon>
    </lineage>
</organism>
<name>A0A9X3E1S6_9HYPH</name>
<dbReference type="GO" id="GO:0006152">
    <property type="term" value="P:purine nucleoside catabolic process"/>
    <property type="evidence" value="ECO:0007669"/>
    <property type="project" value="TreeGrafter"/>
</dbReference>